<evidence type="ECO:0000313" key="2">
    <source>
        <dbReference type="EMBL" id="MEQ2272318.1"/>
    </source>
</evidence>
<comment type="caution">
    <text evidence="2">The sequence shown here is derived from an EMBL/GenBank/DDBJ whole genome shotgun (WGS) entry which is preliminary data.</text>
</comment>
<sequence length="100" mass="11123">MYLDMLTLLVCLFLLQFVDISGTLKQPSPLTQETPWRLALIAIQFDIDDGAGSTVDSQLLPGLHLILEVRQTTLRIHLKLFLQERGGGGVIMCHHQAGKI</sequence>
<dbReference type="Proteomes" id="UP001444071">
    <property type="component" value="Unassembled WGS sequence"/>
</dbReference>
<proteinExistence type="predicted"/>
<evidence type="ECO:0008006" key="4">
    <source>
        <dbReference type="Google" id="ProtNLM"/>
    </source>
</evidence>
<name>A0ABV0WTS4_9TELE</name>
<feature type="signal peptide" evidence="1">
    <location>
        <begin position="1"/>
        <end position="20"/>
    </location>
</feature>
<dbReference type="EMBL" id="JAHRIM010066819">
    <property type="protein sequence ID" value="MEQ2272318.1"/>
    <property type="molecule type" value="Genomic_DNA"/>
</dbReference>
<evidence type="ECO:0000256" key="1">
    <source>
        <dbReference type="SAM" id="SignalP"/>
    </source>
</evidence>
<evidence type="ECO:0000313" key="3">
    <source>
        <dbReference type="Proteomes" id="UP001444071"/>
    </source>
</evidence>
<organism evidence="2 3">
    <name type="scientific">Xenotaenia resolanae</name>
    <dbReference type="NCBI Taxonomy" id="208358"/>
    <lineage>
        <taxon>Eukaryota</taxon>
        <taxon>Metazoa</taxon>
        <taxon>Chordata</taxon>
        <taxon>Craniata</taxon>
        <taxon>Vertebrata</taxon>
        <taxon>Euteleostomi</taxon>
        <taxon>Actinopterygii</taxon>
        <taxon>Neopterygii</taxon>
        <taxon>Teleostei</taxon>
        <taxon>Neoteleostei</taxon>
        <taxon>Acanthomorphata</taxon>
        <taxon>Ovalentaria</taxon>
        <taxon>Atherinomorphae</taxon>
        <taxon>Cyprinodontiformes</taxon>
        <taxon>Goodeidae</taxon>
        <taxon>Xenotaenia</taxon>
    </lineage>
</organism>
<gene>
    <name evidence="2" type="ORF">XENORESO_018846</name>
</gene>
<reference evidence="2 3" key="1">
    <citation type="submission" date="2021-06" db="EMBL/GenBank/DDBJ databases">
        <authorList>
            <person name="Palmer J.M."/>
        </authorList>
    </citation>
    <scope>NUCLEOTIDE SEQUENCE [LARGE SCALE GENOMIC DNA]</scope>
    <source>
        <strain evidence="2 3">XR_2019</strain>
        <tissue evidence="2">Muscle</tissue>
    </source>
</reference>
<feature type="chain" id="PRO_5046513886" description="Secreted protein" evidence="1">
    <location>
        <begin position="21"/>
        <end position="100"/>
    </location>
</feature>
<accession>A0ABV0WTS4</accession>
<keyword evidence="3" id="KW-1185">Reference proteome</keyword>
<keyword evidence="1" id="KW-0732">Signal</keyword>
<protein>
    <recommendedName>
        <fullName evidence="4">Secreted protein</fullName>
    </recommendedName>
</protein>